<dbReference type="EMBL" id="HE796683">
    <property type="protein sequence ID" value="CCG98501.1"/>
    <property type="molecule type" value="Genomic_DNA"/>
</dbReference>
<dbReference type="HOGENOM" id="CLU_1616546_0_0_10"/>
<protein>
    <recommendedName>
        <fullName evidence="4">Sigma 54 modulation protein/ribosomal protein S30EA</fullName>
    </recommendedName>
</protein>
<accession>I0K2Z8</accession>
<dbReference type="SUPFAM" id="SSF69754">
    <property type="entry name" value="Ribosome binding protein Y (YfiA homologue)"/>
    <property type="match status" value="1"/>
</dbReference>
<dbReference type="AlphaFoldDB" id="I0K2Z8"/>
<dbReference type="Gene3D" id="3.30.160.100">
    <property type="entry name" value="Ribosome hibernation promotion factor-like"/>
    <property type="match status" value="1"/>
</dbReference>
<name>I0K2Z8_9BACT</name>
<organism evidence="2 3">
    <name type="scientific">Fibrella aestuarina BUZ 2</name>
    <dbReference type="NCBI Taxonomy" id="1166018"/>
    <lineage>
        <taxon>Bacteria</taxon>
        <taxon>Pseudomonadati</taxon>
        <taxon>Bacteroidota</taxon>
        <taxon>Cytophagia</taxon>
        <taxon>Cytophagales</taxon>
        <taxon>Spirosomataceae</taxon>
        <taxon>Fibrella</taxon>
    </lineage>
</organism>
<reference evidence="2 3" key="1">
    <citation type="journal article" date="2012" name="J. Bacteriol.">
        <title>Genome Sequence of Fibrella aestuarina BUZ 2T, a Filamentous Marine Bacterium.</title>
        <authorList>
            <person name="Filippini M."/>
            <person name="Qi W."/>
            <person name="Blom J."/>
            <person name="Goesmann A."/>
            <person name="Smits T.H."/>
            <person name="Bagheri H.C."/>
        </authorList>
    </citation>
    <scope>NUCLEOTIDE SEQUENCE [LARGE SCALE GENOMIC DNA]</scope>
    <source>
        <strain evidence="3">BUZ 2T</strain>
    </source>
</reference>
<dbReference type="eggNOG" id="COG1544">
    <property type="taxonomic scope" value="Bacteria"/>
</dbReference>
<dbReference type="Pfam" id="PF02482">
    <property type="entry name" value="Ribosomal_S30AE"/>
    <property type="match status" value="1"/>
</dbReference>
<dbReference type="InterPro" id="IPR003489">
    <property type="entry name" value="RHF/RaiA"/>
</dbReference>
<keyword evidence="3" id="KW-1185">Reference proteome</keyword>
<dbReference type="PATRIC" id="fig|1166018.3.peg.498"/>
<evidence type="ECO:0000313" key="2">
    <source>
        <dbReference type="EMBL" id="CCG98501.1"/>
    </source>
</evidence>
<evidence type="ECO:0000256" key="1">
    <source>
        <dbReference type="SAM" id="MobiDB-lite"/>
    </source>
</evidence>
<proteinExistence type="predicted"/>
<evidence type="ECO:0000313" key="3">
    <source>
        <dbReference type="Proteomes" id="UP000011058"/>
    </source>
</evidence>
<dbReference type="Proteomes" id="UP000011058">
    <property type="component" value="Chromosome"/>
</dbReference>
<dbReference type="KEGG" id="fae:FAES_0490"/>
<feature type="region of interest" description="Disordered" evidence="1">
    <location>
        <begin position="145"/>
        <end position="164"/>
    </location>
</feature>
<gene>
    <name evidence="2" type="ORF">FAES_0490</name>
</gene>
<evidence type="ECO:0008006" key="4">
    <source>
        <dbReference type="Google" id="ProtNLM"/>
    </source>
</evidence>
<dbReference type="STRING" id="1166018.FAES_0490"/>
<dbReference type="InterPro" id="IPR036567">
    <property type="entry name" value="RHF-like"/>
</dbReference>
<sequence length="164" mass="18435">MSTSLHSQNGAINQPFDRCGVLTVSKRQWGYLFGVNKTHATMDVQENMDDVRLDIESVGFTLSDTMEATVLESLAKLRRFYKGDVITAEVYMKLEPNQRSNEKHVGIKYGVPGNDVFADDNGDDWYTLLHNVVAKLQKQLEKRFGNHTNANRGNIDDIDPASLA</sequence>